<protein>
    <recommendedName>
        <fullName evidence="3">Outer membrane protein beta-barrel domain-containing protein</fullName>
    </recommendedName>
</protein>
<keyword evidence="2" id="KW-1185">Reference proteome</keyword>
<proteinExistence type="predicted"/>
<organism evidence="1 2">
    <name type="scientific">Aquimarina hainanensis</name>
    <dbReference type="NCBI Taxonomy" id="1578017"/>
    <lineage>
        <taxon>Bacteria</taxon>
        <taxon>Pseudomonadati</taxon>
        <taxon>Bacteroidota</taxon>
        <taxon>Flavobacteriia</taxon>
        <taxon>Flavobacteriales</taxon>
        <taxon>Flavobacteriaceae</taxon>
        <taxon>Aquimarina</taxon>
    </lineage>
</organism>
<dbReference type="Proteomes" id="UP001597459">
    <property type="component" value="Unassembled WGS sequence"/>
</dbReference>
<comment type="caution">
    <text evidence="1">The sequence shown here is derived from an EMBL/GenBank/DDBJ whole genome shotgun (WGS) entry which is preliminary data.</text>
</comment>
<evidence type="ECO:0000313" key="2">
    <source>
        <dbReference type="Proteomes" id="UP001597459"/>
    </source>
</evidence>
<name>A0ABW5N442_9FLAO</name>
<accession>A0ABW5N442</accession>
<dbReference type="EMBL" id="JBHULX010000002">
    <property type="protein sequence ID" value="MFD2589851.1"/>
    <property type="molecule type" value="Genomic_DNA"/>
</dbReference>
<dbReference type="RefSeq" id="WP_378256220.1">
    <property type="nucleotide sequence ID" value="NZ_JBHSJV010000001.1"/>
</dbReference>
<gene>
    <name evidence="1" type="ORF">ACFSTE_03350</name>
</gene>
<evidence type="ECO:0000313" key="1">
    <source>
        <dbReference type="EMBL" id="MFD2589851.1"/>
    </source>
</evidence>
<reference evidence="2" key="1">
    <citation type="journal article" date="2019" name="Int. J. Syst. Evol. Microbiol.">
        <title>The Global Catalogue of Microorganisms (GCM) 10K type strain sequencing project: providing services to taxonomists for standard genome sequencing and annotation.</title>
        <authorList>
            <consortium name="The Broad Institute Genomics Platform"/>
            <consortium name="The Broad Institute Genome Sequencing Center for Infectious Disease"/>
            <person name="Wu L."/>
            <person name="Ma J."/>
        </authorList>
    </citation>
    <scope>NUCLEOTIDE SEQUENCE [LARGE SCALE GENOMIC DNA]</scope>
    <source>
        <strain evidence="2">KCTC 42423</strain>
    </source>
</reference>
<evidence type="ECO:0008006" key="3">
    <source>
        <dbReference type="Google" id="ProtNLM"/>
    </source>
</evidence>
<sequence length="299" mass="34801">MIRLYKLYHLVVLLYIWSNSNVQAQSLELFNVDYTHAPQQTNMEYNRIKVLGRIPVKLKKENTYFIPGVRYNYHTLQLQSDEVLMESPQKFHTIAVNALYTTPVKNGWGFTLGGEAIASSDFSKGEITNKELFYTTYFLFIKKKTAANEQQTSKWILGLHMTIPFDVFAPLPIISYYKKFHPNWSYTVGTPISNLSFYCKKKSVLKMYLGLDRFYATMQHVNTLPVGAAQQERINSTSMFMVLGALSYEYYITEHLLLYADVGYTIDNEIRWRNTDQENLKILSDENTVYLKTGLKFKI</sequence>